<keyword evidence="3" id="KW-0862">Zinc</keyword>
<keyword evidence="7" id="KW-1185">Reference proteome</keyword>
<reference evidence="6" key="1">
    <citation type="submission" date="2022-03" db="EMBL/GenBank/DDBJ databases">
        <title>The complete genome sequence of a Methyloterrigena soli.</title>
        <authorList>
            <person name="Zi Z."/>
        </authorList>
    </citation>
    <scope>NUCLEOTIDE SEQUENCE</scope>
    <source>
        <strain evidence="6">M48</strain>
    </source>
</reference>
<evidence type="ECO:0000259" key="5">
    <source>
        <dbReference type="PROSITE" id="PS51891"/>
    </source>
</evidence>
<feature type="domain" description="CENP-V/GFA" evidence="5">
    <location>
        <begin position="2"/>
        <end position="118"/>
    </location>
</feature>
<dbReference type="InterPro" id="IPR006913">
    <property type="entry name" value="CENP-V/GFA"/>
</dbReference>
<evidence type="ECO:0000256" key="4">
    <source>
        <dbReference type="ARBA" id="ARBA00023239"/>
    </source>
</evidence>
<dbReference type="PANTHER" id="PTHR33337">
    <property type="entry name" value="GFA DOMAIN-CONTAINING PROTEIN"/>
    <property type="match status" value="1"/>
</dbReference>
<dbReference type="AlphaFoldDB" id="A0AA41U9U9"/>
<evidence type="ECO:0000313" key="7">
    <source>
        <dbReference type="Proteomes" id="UP001156140"/>
    </source>
</evidence>
<comment type="caution">
    <text evidence="6">The sequence shown here is derived from an EMBL/GenBank/DDBJ whole genome shotgun (WGS) entry which is preliminary data.</text>
</comment>
<protein>
    <submittedName>
        <fullName evidence="6">GFA family protein</fullName>
    </submittedName>
</protein>
<comment type="similarity">
    <text evidence="1">Belongs to the Gfa family.</text>
</comment>
<evidence type="ECO:0000256" key="1">
    <source>
        <dbReference type="ARBA" id="ARBA00005495"/>
    </source>
</evidence>
<evidence type="ECO:0000313" key="6">
    <source>
        <dbReference type="EMBL" id="MCI0125337.1"/>
    </source>
</evidence>
<dbReference type="Pfam" id="PF04828">
    <property type="entry name" value="GFA"/>
    <property type="match status" value="1"/>
</dbReference>
<accession>A0AA41U9U9</accession>
<dbReference type="EMBL" id="JALAZD010000001">
    <property type="protein sequence ID" value="MCI0125337.1"/>
    <property type="molecule type" value="Genomic_DNA"/>
</dbReference>
<dbReference type="InterPro" id="IPR011057">
    <property type="entry name" value="Mss4-like_sf"/>
</dbReference>
<dbReference type="PROSITE" id="PS51891">
    <property type="entry name" value="CENP_V_GFA"/>
    <property type="match status" value="1"/>
</dbReference>
<dbReference type="RefSeq" id="WP_281734601.1">
    <property type="nucleotide sequence ID" value="NZ_JAKETQ010000001.1"/>
</dbReference>
<gene>
    <name evidence="6" type="ORF">ML536_00700</name>
</gene>
<sequence>MPEGKTRIARCACGALEVRVEGEPFEVHMCSCRDCQRSSGSAFTYTAFFAPEMRITVSGEYRTWRRLAETGRYDDSCFCPNCGATVFGWVEGYPGVTKVAVGCFNEPDFPAPTKLCWSSRKAAWLVMPDGIEELATQ</sequence>
<keyword evidence="2" id="KW-0479">Metal-binding</keyword>
<keyword evidence="4" id="KW-0456">Lyase</keyword>
<dbReference type="SUPFAM" id="SSF51316">
    <property type="entry name" value="Mss4-like"/>
    <property type="match status" value="1"/>
</dbReference>
<dbReference type="GO" id="GO:0046872">
    <property type="term" value="F:metal ion binding"/>
    <property type="evidence" value="ECO:0007669"/>
    <property type="project" value="UniProtKB-KW"/>
</dbReference>
<dbReference type="PANTHER" id="PTHR33337:SF40">
    <property type="entry name" value="CENP-V_GFA DOMAIN-CONTAINING PROTEIN-RELATED"/>
    <property type="match status" value="1"/>
</dbReference>
<organism evidence="6 7">
    <name type="scientific">Paradevosia shaoguanensis</name>
    <dbReference type="NCBI Taxonomy" id="1335043"/>
    <lineage>
        <taxon>Bacteria</taxon>
        <taxon>Pseudomonadati</taxon>
        <taxon>Pseudomonadota</taxon>
        <taxon>Alphaproteobacteria</taxon>
        <taxon>Hyphomicrobiales</taxon>
        <taxon>Devosiaceae</taxon>
        <taxon>Paradevosia</taxon>
    </lineage>
</organism>
<evidence type="ECO:0000256" key="3">
    <source>
        <dbReference type="ARBA" id="ARBA00022833"/>
    </source>
</evidence>
<dbReference type="GO" id="GO:0016846">
    <property type="term" value="F:carbon-sulfur lyase activity"/>
    <property type="evidence" value="ECO:0007669"/>
    <property type="project" value="InterPro"/>
</dbReference>
<proteinExistence type="inferred from homology"/>
<dbReference type="Gene3D" id="3.90.1590.10">
    <property type="entry name" value="glutathione-dependent formaldehyde- activating enzyme (gfa)"/>
    <property type="match status" value="1"/>
</dbReference>
<name>A0AA41U9U9_9HYPH</name>
<dbReference type="Proteomes" id="UP001156140">
    <property type="component" value="Unassembled WGS sequence"/>
</dbReference>
<evidence type="ECO:0000256" key="2">
    <source>
        <dbReference type="ARBA" id="ARBA00022723"/>
    </source>
</evidence>